<dbReference type="SUPFAM" id="SSF52266">
    <property type="entry name" value="SGNH hydrolase"/>
    <property type="match status" value="1"/>
</dbReference>
<feature type="compositionally biased region" description="Pro residues" evidence="1">
    <location>
        <begin position="307"/>
        <end position="316"/>
    </location>
</feature>
<dbReference type="Pfam" id="PF00657">
    <property type="entry name" value="Lipase_GDSL"/>
    <property type="match status" value="1"/>
</dbReference>
<dbReference type="GO" id="GO:0006629">
    <property type="term" value="P:lipid metabolic process"/>
    <property type="evidence" value="ECO:0007669"/>
    <property type="project" value="InterPro"/>
</dbReference>
<dbReference type="PROSITE" id="PS01098">
    <property type="entry name" value="LIPASE_GDSL_SER"/>
    <property type="match status" value="1"/>
</dbReference>
<keyword evidence="3" id="KW-0378">Hydrolase</keyword>
<dbReference type="InterPro" id="IPR001087">
    <property type="entry name" value="GDSL"/>
</dbReference>
<sequence>MNRLSCKGQRRSRMGFAAVLALLSTLSAASAPSPPAPMTYVALGDSLTAGFQSGGLTAEDQREAYPAVIAQLARIPFGVPAGGGPGCPPPLGAAGLSAASCLRLDPAVRGSNFAVPGAKVADLLSRSAKNAGDDLTRRLYTLILGPDQTQVQAALKSKPRFVSLWIGSNDVLNAAASGDLNQATSPHDFEAAYRQLLSALAPAKAQLLLLTVPDVTTAPVLVAGQLLYGYGLADVSCQHSPNKVAATWVITHAPVSCGAPYALTPAKLAALQQIVAAYNASIHRLAQERGLPVFDVAPLLAGLQRPDPNPASPQPFGPDFSQDGVHPSAQTQVKLARAIVTFGNAELKLGVALP</sequence>
<gene>
    <name evidence="3" type="ORF">EHF33_00075</name>
</gene>
<dbReference type="AlphaFoldDB" id="A0A3G8Y8R2"/>
<evidence type="ECO:0000313" key="3">
    <source>
        <dbReference type="EMBL" id="AZI41340.1"/>
    </source>
</evidence>
<dbReference type="EMBL" id="CP034183">
    <property type="protein sequence ID" value="AZI41340.1"/>
    <property type="molecule type" value="Genomic_DNA"/>
</dbReference>
<dbReference type="Gene3D" id="3.40.50.1110">
    <property type="entry name" value="SGNH hydrolase"/>
    <property type="match status" value="1"/>
</dbReference>
<dbReference type="Proteomes" id="UP000276417">
    <property type="component" value="Chromosome 1"/>
</dbReference>
<evidence type="ECO:0000256" key="2">
    <source>
        <dbReference type="SAM" id="SignalP"/>
    </source>
</evidence>
<dbReference type="RefSeq" id="WP_124867054.1">
    <property type="nucleotide sequence ID" value="NZ_CP034183.1"/>
</dbReference>
<organism evidence="3 4">
    <name type="scientific">Deinococcus psychrotolerans</name>
    <dbReference type="NCBI Taxonomy" id="2489213"/>
    <lineage>
        <taxon>Bacteria</taxon>
        <taxon>Thermotogati</taxon>
        <taxon>Deinococcota</taxon>
        <taxon>Deinococci</taxon>
        <taxon>Deinococcales</taxon>
        <taxon>Deinococcaceae</taxon>
        <taxon>Deinococcus</taxon>
    </lineage>
</organism>
<dbReference type="OrthoDB" id="57953at2"/>
<reference evidence="3 4" key="1">
    <citation type="submission" date="2018-11" db="EMBL/GenBank/DDBJ databases">
        <title>Deinococcus shelandsis sp. nov., isolated from South Shetland Islands soil of Antarctica.</title>
        <authorList>
            <person name="Tian J."/>
        </authorList>
    </citation>
    <scope>NUCLEOTIDE SEQUENCE [LARGE SCALE GENOMIC DNA]</scope>
    <source>
        <strain evidence="3 4">S14-83T</strain>
    </source>
</reference>
<keyword evidence="2" id="KW-0732">Signal</keyword>
<keyword evidence="4" id="KW-1185">Reference proteome</keyword>
<dbReference type="KEGG" id="dph:EHF33_00075"/>
<feature type="region of interest" description="Disordered" evidence="1">
    <location>
        <begin position="304"/>
        <end position="326"/>
    </location>
</feature>
<dbReference type="InterPro" id="IPR008265">
    <property type="entry name" value="Lipase_GDSL_AS"/>
</dbReference>
<evidence type="ECO:0000313" key="4">
    <source>
        <dbReference type="Proteomes" id="UP000276417"/>
    </source>
</evidence>
<proteinExistence type="predicted"/>
<dbReference type="InterPro" id="IPR036514">
    <property type="entry name" value="SGNH_hydro_sf"/>
</dbReference>
<feature type="signal peptide" evidence="2">
    <location>
        <begin position="1"/>
        <end position="30"/>
    </location>
</feature>
<dbReference type="GO" id="GO:0016298">
    <property type="term" value="F:lipase activity"/>
    <property type="evidence" value="ECO:0007669"/>
    <property type="project" value="InterPro"/>
</dbReference>
<evidence type="ECO:0000256" key="1">
    <source>
        <dbReference type="SAM" id="MobiDB-lite"/>
    </source>
</evidence>
<feature type="chain" id="PRO_5018054516" evidence="2">
    <location>
        <begin position="31"/>
        <end position="354"/>
    </location>
</feature>
<protein>
    <submittedName>
        <fullName evidence="3">SGNH/GDSL hydrolase family protein</fullName>
    </submittedName>
</protein>
<accession>A0A3G8Y8R2</accession>
<name>A0A3G8Y8R2_9DEIO</name>